<keyword evidence="1" id="KW-1133">Transmembrane helix</keyword>
<feature type="transmembrane region" description="Helical" evidence="1">
    <location>
        <begin position="214"/>
        <end position="234"/>
    </location>
</feature>
<keyword evidence="1" id="KW-0812">Transmembrane</keyword>
<evidence type="ECO:0008006" key="4">
    <source>
        <dbReference type="Google" id="ProtNLM"/>
    </source>
</evidence>
<feature type="transmembrane region" description="Helical" evidence="1">
    <location>
        <begin position="88"/>
        <end position="110"/>
    </location>
</feature>
<evidence type="ECO:0000313" key="3">
    <source>
        <dbReference type="Proteomes" id="UP000279089"/>
    </source>
</evidence>
<evidence type="ECO:0000313" key="2">
    <source>
        <dbReference type="EMBL" id="RPD42798.1"/>
    </source>
</evidence>
<dbReference type="EMBL" id="RMBX01000001">
    <property type="protein sequence ID" value="RPD42798.1"/>
    <property type="molecule type" value="Genomic_DNA"/>
</dbReference>
<proteinExistence type="predicted"/>
<dbReference type="AlphaFoldDB" id="A0A3N4MGT1"/>
<feature type="transmembrane region" description="Helical" evidence="1">
    <location>
        <begin position="318"/>
        <end position="337"/>
    </location>
</feature>
<comment type="caution">
    <text evidence="2">The sequence shown here is derived from an EMBL/GenBank/DDBJ whole genome shotgun (WGS) entry which is preliminary data.</text>
</comment>
<dbReference type="OrthoDB" id="1488930at2"/>
<dbReference type="Proteomes" id="UP000279089">
    <property type="component" value="Unassembled WGS sequence"/>
</dbReference>
<feature type="transmembrane region" description="Helical" evidence="1">
    <location>
        <begin position="261"/>
        <end position="280"/>
    </location>
</feature>
<gene>
    <name evidence="2" type="ORF">EG028_00425</name>
</gene>
<feature type="transmembrane region" description="Helical" evidence="1">
    <location>
        <begin position="292"/>
        <end position="311"/>
    </location>
</feature>
<keyword evidence="3" id="KW-1185">Reference proteome</keyword>
<keyword evidence="1" id="KW-0472">Membrane</keyword>
<organism evidence="2 3">
    <name type="scientific">Chitinophaga barathri</name>
    <dbReference type="NCBI Taxonomy" id="1647451"/>
    <lineage>
        <taxon>Bacteria</taxon>
        <taxon>Pseudomonadati</taxon>
        <taxon>Bacteroidota</taxon>
        <taxon>Chitinophagia</taxon>
        <taxon>Chitinophagales</taxon>
        <taxon>Chitinophagaceae</taxon>
        <taxon>Chitinophaga</taxon>
    </lineage>
</organism>
<feature type="transmembrane region" description="Helical" evidence="1">
    <location>
        <begin position="49"/>
        <end position="68"/>
    </location>
</feature>
<evidence type="ECO:0000256" key="1">
    <source>
        <dbReference type="SAM" id="Phobius"/>
    </source>
</evidence>
<feature type="transmembrane region" description="Helical" evidence="1">
    <location>
        <begin position="155"/>
        <end position="174"/>
    </location>
</feature>
<name>A0A3N4MGT1_9BACT</name>
<protein>
    <recommendedName>
        <fullName evidence="4">PNPLA domain-containing protein</fullName>
    </recommendedName>
</protein>
<accession>A0A3N4MGT1</accession>
<feature type="transmembrane region" description="Helical" evidence="1">
    <location>
        <begin position="186"/>
        <end position="208"/>
    </location>
</feature>
<dbReference type="RefSeq" id="WP_120514079.1">
    <property type="nucleotide sequence ID" value="NZ_QXZY01000001.1"/>
</dbReference>
<sequence length="850" mass="97604">MSTYENNNLRSYWRLLSKTTAFGNGTWLSRLLRWFQTAAKLITLVLKDAGIELIFLLIFWYIITVMGQGRDLIVSLFEPDSIYSIDRIYWTILSAISFSVSMWIIPAFLFQQRDRANAGRRFYKSIFKRHLFFIHRVLPLIPFWLLAFVLFNEKYIGFLFIGLSVIQLMLMFLFHEKVKEENRRWYAVAVLILLAAAITWFTLIYKIQYSEAKIALAVIFYLLAFLMHYVYLLVDSRLQREHQRGDHPQVSAFRRYSINSWVYVSLLVLHVFIVLMIFNAHSWFEIAPESMLLYLFSLDIFIIDLVVYFFNVSARRRFVGAVLFVLVVAVYGFSTSFNLNLRHYTLDGIKDTSILNRAQRLTFEDKYNDLKKEIIANTSATPYPIILVSGEGGGSRAGMWFSENLINFDYYTRGSFRKHIFSVSTVSGSSVGASTVYAFWDLTDGGGVDEKWLSLPSKVYNNNFVGSSISGLLLTDLLKLLLPFSTSLTDRNNILQQEEAFYTQRACLEIMKDTGLARKVNIPDSARILNRDFMSFFYTRDSSGLVFKKGRPLAFINTCRSNDGRRGIFSPVKLGNDYFNDAIDIAGYLYEDSVCDYTGTRLCFSIKKTISLGQVCNSSELFPLFSAPAYIDSLGSFVDGGYHENTGLKTTLDIYQKLKEMLQKDSLQGKYKIYIVYLKNGSSEKELYKPLSSEIPIVLPLKAFSSQPFQGSASYFEERARYIDSRDSTALNYIVVKLDNQMVIDNTEPAFADADSIKIEREILNDLSTGMDTSKREATLRFPLARWLSNSVIRRMRMNASLFRPGNEKLMSLLNTVNAVNRNTEPSLDVFRNLKPSAARTPRKRPVAKE</sequence>
<feature type="transmembrane region" description="Helical" evidence="1">
    <location>
        <begin position="131"/>
        <end position="149"/>
    </location>
</feature>
<reference evidence="3" key="1">
    <citation type="submission" date="2018-11" db="EMBL/GenBank/DDBJ databases">
        <title>Chitinophaga lutea sp.nov., isolate from arsenic contaminated soil.</title>
        <authorList>
            <person name="Zong Y."/>
        </authorList>
    </citation>
    <scope>NUCLEOTIDE SEQUENCE [LARGE SCALE GENOMIC DNA]</scope>
    <source>
        <strain evidence="3">YLT18</strain>
    </source>
</reference>